<feature type="transmembrane region" description="Helical" evidence="5">
    <location>
        <begin position="204"/>
        <end position="220"/>
    </location>
</feature>
<dbReference type="EMBL" id="FOTI01000008">
    <property type="protein sequence ID" value="SFL33894.1"/>
    <property type="molecule type" value="Genomic_DNA"/>
</dbReference>
<evidence type="ECO:0000256" key="4">
    <source>
        <dbReference type="ARBA" id="ARBA00023136"/>
    </source>
</evidence>
<proteinExistence type="predicted"/>
<accession>A0A1I4GV38</accession>
<feature type="transmembrane region" description="Helical" evidence="5">
    <location>
        <begin position="131"/>
        <end position="152"/>
    </location>
</feature>
<dbReference type="GO" id="GO:0016020">
    <property type="term" value="C:membrane"/>
    <property type="evidence" value="ECO:0007669"/>
    <property type="project" value="UniProtKB-SubCell"/>
</dbReference>
<dbReference type="GO" id="GO:0016874">
    <property type="term" value="F:ligase activity"/>
    <property type="evidence" value="ECO:0007669"/>
    <property type="project" value="UniProtKB-KW"/>
</dbReference>
<dbReference type="Proteomes" id="UP000199006">
    <property type="component" value="Unassembled WGS sequence"/>
</dbReference>
<feature type="transmembrane region" description="Helical" evidence="5">
    <location>
        <begin position="6"/>
        <end position="30"/>
    </location>
</feature>
<feature type="transmembrane region" description="Helical" evidence="5">
    <location>
        <begin position="67"/>
        <end position="86"/>
    </location>
</feature>
<feature type="transmembrane region" description="Helical" evidence="5">
    <location>
        <begin position="354"/>
        <end position="372"/>
    </location>
</feature>
<evidence type="ECO:0000313" key="7">
    <source>
        <dbReference type="EMBL" id="SFL33894.1"/>
    </source>
</evidence>
<reference evidence="7 8" key="1">
    <citation type="submission" date="2016-10" db="EMBL/GenBank/DDBJ databases">
        <authorList>
            <person name="de Groot N.N."/>
        </authorList>
    </citation>
    <scope>NUCLEOTIDE SEQUENCE [LARGE SCALE GENOMIC DNA]</scope>
    <source>
        <strain evidence="7 8">ATCC 51327</strain>
    </source>
</reference>
<dbReference type="InterPro" id="IPR007016">
    <property type="entry name" value="O-antigen_ligase-rel_domated"/>
</dbReference>
<keyword evidence="7" id="KW-0436">Ligase</keyword>
<feature type="transmembrane region" description="Helical" evidence="5">
    <location>
        <begin position="326"/>
        <end position="342"/>
    </location>
</feature>
<evidence type="ECO:0000313" key="8">
    <source>
        <dbReference type="Proteomes" id="UP000199006"/>
    </source>
</evidence>
<dbReference type="PANTHER" id="PTHR37422:SF13">
    <property type="entry name" value="LIPOPOLYSACCHARIDE BIOSYNTHESIS PROTEIN PA4999-RELATED"/>
    <property type="match status" value="1"/>
</dbReference>
<evidence type="ECO:0000256" key="3">
    <source>
        <dbReference type="ARBA" id="ARBA00022989"/>
    </source>
</evidence>
<dbReference type="InterPro" id="IPR051533">
    <property type="entry name" value="WaaL-like"/>
</dbReference>
<keyword evidence="3 5" id="KW-1133">Transmembrane helix</keyword>
<feature type="domain" description="O-antigen ligase-related" evidence="6">
    <location>
        <begin position="165"/>
        <end position="301"/>
    </location>
</feature>
<comment type="subcellular location">
    <subcellularLocation>
        <location evidence="1">Membrane</location>
        <topology evidence="1">Multi-pass membrane protein</topology>
    </subcellularLocation>
</comment>
<keyword evidence="2 5" id="KW-0812">Transmembrane</keyword>
<dbReference type="STRING" id="29563.SAMN02983006_00891"/>
<feature type="transmembrane region" description="Helical" evidence="5">
    <location>
        <begin position="42"/>
        <end position="61"/>
    </location>
</feature>
<keyword evidence="4 5" id="KW-0472">Membrane</keyword>
<feature type="transmembrane region" description="Helical" evidence="5">
    <location>
        <begin position="98"/>
        <end position="119"/>
    </location>
</feature>
<feature type="transmembrane region" description="Helical" evidence="5">
    <location>
        <begin position="182"/>
        <end position="197"/>
    </location>
</feature>
<feature type="transmembrane region" description="Helical" evidence="5">
    <location>
        <begin position="295"/>
        <end position="314"/>
    </location>
</feature>
<keyword evidence="8" id="KW-1185">Reference proteome</keyword>
<evidence type="ECO:0000259" key="6">
    <source>
        <dbReference type="Pfam" id="PF04932"/>
    </source>
</evidence>
<evidence type="ECO:0000256" key="2">
    <source>
        <dbReference type="ARBA" id="ARBA00022692"/>
    </source>
</evidence>
<evidence type="ECO:0000256" key="1">
    <source>
        <dbReference type="ARBA" id="ARBA00004141"/>
    </source>
</evidence>
<sequence length="381" mass="42702">MMFSSAISIAGSSIGMGLAFLAWIIKLILVKFKGEKISFVKVPFNKAILILFSGILVSFIGTLDFDMSLAGLEDILIVIILFYLVVNNVKTVKTIKKMFALGIVSIIISSIYATFYQHFYLGISRVDSTFMALDFGALLLIYCIFIMIFLFFNENGLKSDFLSGFALILLLVTLALNKSRGSWLGFVGGSVITFWLHKKKLIPIFLIVLLVVMLFAPAAIHDRIMSITDLKNNKSNYTRLGLWKSSLMIFRDNPINGVGINNFRQAYKSGYEQSNVDHPFSHAHSTFLNFLAETGAIGLGSLLYLFYSVLRFLYSGYKYVEDKFSKLFILGTFSSFIGTFLIQGMTESNFSKSVVGRTIWFLVALAVVLVKLSEKQEEIPQ</sequence>
<gene>
    <name evidence="7" type="ORF">SAMN02983006_00891</name>
</gene>
<dbReference type="Pfam" id="PF04932">
    <property type="entry name" value="Wzy_C"/>
    <property type="match status" value="1"/>
</dbReference>
<organism evidence="7 8">
    <name type="scientific">Halanaerobium salsuginis</name>
    <dbReference type="NCBI Taxonomy" id="29563"/>
    <lineage>
        <taxon>Bacteria</taxon>
        <taxon>Bacillati</taxon>
        <taxon>Bacillota</taxon>
        <taxon>Clostridia</taxon>
        <taxon>Halanaerobiales</taxon>
        <taxon>Halanaerobiaceae</taxon>
        <taxon>Halanaerobium</taxon>
    </lineage>
</organism>
<dbReference type="PANTHER" id="PTHR37422">
    <property type="entry name" value="TEICHURONIC ACID BIOSYNTHESIS PROTEIN TUAE"/>
    <property type="match status" value="1"/>
</dbReference>
<name>A0A1I4GV38_9FIRM</name>
<dbReference type="AlphaFoldDB" id="A0A1I4GV38"/>
<protein>
    <submittedName>
        <fullName evidence="7">O-antigen ligase</fullName>
    </submittedName>
</protein>
<feature type="transmembrane region" description="Helical" evidence="5">
    <location>
        <begin position="159"/>
        <end position="176"/>
    </location>
</feature>
<evidence type="ECO:0000256" key="5">
    <source>
        <dbReference type="SAM" id="Phobius"/>
    </source>
</evidence>